<dbReference type="InterPro" id="IPR051446">
    <property type="entry name" value="HTH_trans_reg/aminotransferase"/>
</dbReference>
<dbReference type="STRING" id="857265.WG78_04265"/>
<dbReference type="OrthoDB" id="9804020at2"/>
<evidence type="ECO:0000313" key="8">
    <source>
        <dbReference type="EMBL" id="KPC54756.1"/>
    </source>
</evidence>
<dbReference type="PANTHER" id="PTHR46577">
    <property type="entry name" value="HTH-TYPE TRANSCRIPTIONAL REGULATORY PROTEIN GABR"/>
    <property type="match status" value="1"/>
</dbReference>
<dbReference type="GO" id="GO:0003677">
    <property type="term" value="F:DNA binding"/>
    <property type="evidence" value="ECO:0007669"/>
    <property type="project" value="UniProtKB-KW"/>
</dbReference>
<dbReference type="Proteomes" id="UP000037939">
    <property type="component" value="Unassembled WGS sequence"/>
</dbReference>
<dbReference type="InterPro" id="IPR004839">
    <property type="entry name" value="Aminotransferase_I/II_large"/>
</dbReference>
<feature type="domain" description="HTH gntR-type" evidence="7">
    <location>
        <begin position="17"/>
        <end position="87"/>
    </location>
</feature>
<dbReference type="PRINTS" id="PR00035">
    <property type="entry name" value="HTHGNTR"/>
</dbReference>
<keyword evidence="9" id="KW-1185">Reference proteome</keyword>
<dbReference type="SUPFAM" id="SSF46785">
    <property type="entry name" value="Winged helix' DNA-binding domain"/>
    <property type="match status" value="1"/>
</dbReference>
<dbReference type="InterPro" id="IPR015421">
    <property type="entry name" value="PyrdxlP-dep_Trfase_major"/>
</dbReference>
<proteinExistence type="inferred from homology"/>
<dbReference type="InterPro" id="IPR036388">
    <property type="entry name" value="WH-like_DNA-bd_sf"/>
</dbReference>
<keyword evidence="3" id="KW-0663">Pyridoxal phosphate</keyword>
<evidence type="ECO:0000256" key="1">
    <source>
        <dbReference type="ARBA" id="ARBA00005384"/>
    </source>
</evidence>
<dbReference type="GO" id="GO:0030170">
    <property type="term" value="F:pyridoxal phosphate binding"/>
    <property type="evidence" value="ECO:0007669"/>
    <property type="project" value="InterPro"/>
</dbReference>
<dbReference type="InterPro" id="IPR000524">
    <property type="entry name" value="Tscrpt_reg_HTH_GntR"/>
</dbReference>
<sequence length="486" mass="53461">MDFQLLLAQYRQRQPAQSRQHQLHQCLRAAILDGTLAAQTALPASRYLATDLQIARNTVLYAYEQLAAEGLVFTMRQRTLVAAVAQRSRAPSAPVTPPPLSQRSRRLSAPLDEISAAHAFAPGVPDMHAFPVQEWRRLLDRAWAAATPAQLGYSDPQGDPELRDALAEHLRVTRAVQCTGEQIFITDGTQQSLDLCAFALADAGEVAWLEDPGYVGALTAFEAAQLKVIGQPVDAEGINLSDADWQQKPRLIYVTPSHQYPTGHVLTLPRRLALLEQARQQGTWILEDDYDSEFRHDGPPLPAMQGLRPDAPVLYLGTFSKTLMPALRIGYLVVPQHLVAAILAVASRSLPRGRQVEQRALAAFMRDGLFIRHLRRMRRLYAARRDALLAALQRHLPQVPVHGASTGMHLTIALPPDIADTAVHALAMQQGLLVKPLSRLQVSASTPSLNGLVLGYAQLEIDEIERAVKLLARLIAASRSGDNQPR</sequence>
<evidence type="ECO:0000256" key="4">
    <source>
        <dbReference type="ARBA" id="ARBA00023015"/>
    </source>
</evidence>
<accession>A0A0N1JTQ2</accession>
<reference evidence="8 9" key="1">
    <citation type="submission" date="2015-07" db="EMBL/GenBank/DDBJ databases">
        <title>Draft genome sequence of the Amantichitinum ursilacus IGB-41, a new chitin-degrading bacterium.</title>
        <authorList>
            <person name="Kirstahler P."/>
            <person name="Guenther M."/>
            <person name="Grumaz C."/>
            <person name="Rupp S."/>
            <person name="Zibek S."/>
            <person name="Sohn K."/>
        </authorList>
    </citation>
    <scope>NUCLEOTIDE SEQUENCE [LARGE SCALE GENOMIC DNA]</scope>
    <source>
        <strain evidence="8 9">IGB-41</strain>
    </source>
</reference>
<dbReference type="PANTHER" id="PTHR46577:SF1">
    <property type="entry name" value="HTH-TYPE TRANSCRIPTIONAL REGULATORY PROTEIN GABR"/>
    <property type="match status" value="1"/>
</dbReference>
<evidence type="ECO:0000256" key="2">
    <source>
        <dbReference type="ARBA" id="ARBA00021531"/>
    </source>
</evidence>
<comment type="similarity">
    <text evidence="1">In the C-terminal section; belongs to the class-I pyridoxal-phosphate-dependent aminotransferase family.</text>
</comment>
<dbReference type="SUPFAM" id="SSF53383">
    <property type="entry name" value="PLP-dependent transferases"/>
    <property type="match status" value="1"/>
</dbReference>
<dbReference type="SMART" id="SM00345">
    <property type="entry name" value="HTH_GNTR"/>
    <property type="match status" value="1"/>
</dbReference>
<name>A0A0N1JTQ2_9NEIS</name>
<dbReference type="PATRIC" id="fig|857265.3.peg.874"/>
<dbReference type="InterPro" id="IPR015424">
    <property type="entry name" value="PyrdxlP-dep_Trfase"/>
</dbReference>
<dbReference type="Gene3D" id="1.10.10.10">
    <property type="entry name" value="Winged helix-like DNA-binding domain superfamily/Winged helix DNA-binding domain"/>
    <property type="match status" value="1"/>
</dbReference>
<evidence type="ECO:0000256" key="5">
    <source>
        <dbReference type="ARBA" id="ARBA00023125"/>
    </source>
</evidence>
<evidence type="ECO:0000256" key="6">
    <source>
        <dbReference type="ARBA" id="ARBA00023163"/>
    </source>
</evidence>
<protein>
    <recommendedName>
        <fullName evidence="2">Putative 8-amino-7-oxononanoate synthase</fullName>
    </recommendedName>
</protein>
<dbReference type="RefSeq" id="WP_053936531.1">
    <property type="nucleotide sequence ID" value="NZ_LAQT01000002.1"/>
</dbReference>
<keyword evidence="5" id="KW-0238">DNA-binding</keyword>
<evidence type="ECO:0000313" key="9">
    <source>
        <dbReference type="Proteomes" id="UP000037939"/>
    </source>
</evidence>
<dbReference type="AlphaFoldDB" id="A0A0N1JTQ2"/>
<dbReference type="Pfam" id="PF00392">
    <property type="entry name" value="GntR"/>
    <property type="match status" value="1"/>
</dbReference>
<gene>
    <name evidence="8" type="primary">gabR_3</name>
    <name evidence="8" type="ORF">WG78_04265</name>
</gene>
<organism evidence="8 9">
    <name type="scientific">Amantichitinum ursilacus</name>
    <dbReference type="NCBI Taxonomy" id="857265"/>
    <lineage>
        <taxon>Bacteria</taxon>
        <taxon>Pseudomonadati</taxon>
        <taxon>Pseudomonadota</taxon>
        <taxon>Betaproteobacteria</taxon>
        <taxon>Neisseriales</taxon>
        <taxon>Chitinibacteraceae</taxon>
        <taxon>Amantichitinum</taxon>
    </lineage>
</organism>
<dbReference type="Pfam" id="PF00155">
    <property type="entry name" value="Aminotran_1_2"/>
    <property type="match status" value="1"/>
</dbReference>
<evidence type="ECO:0000259" key="7">
    <source>
        <dbReference type="PROSITE" id="PS50949"/>
    </source>
</evidence>
<dbReference type="PROSITE" id="PS50949">
    <property type="entry name" value="HTH_GNTR"/>
    <property type="match status" value="1"/>
</dbReference>
<keyword evidence="4" id="KW-0805">Transcription regulation</keyword>
<evidence type="ECO:0000256" key="3">
    <source>
        <dbReference type="ARBA" id="ARBA00022898"/>
    </source>
</evidence>
<dbReference type="CDD" id="cd00609">
    <property type="entry name" value="AAT_like"/>
    <property type="match status" value="1"/>
</dbReference>
<dbReference type="GO" id="GO:0003700">
    <property type="term" value="F:DNA-binding transcription factor activity"/>
    <property type="evidence" value="ECO:0007669"/>
    <property type="project" value="InterPro"/>
</dbReference>
<dbReference type="EMBL" id="LAQT01000002">
    <property type="protein sequence ID" value="KPC54756.1"/>
    <property type="molecule type" value="Genomic_DNA"/>
</dbReference>
<dbReference type="Gene3D" id="3.40.640.10">
    <property type="entry name" value="Type I PLP-dependent aspartate aminotransferase-like (Major domain)"/>
    <property type="match status" value="1"/>
</dbReference>
<comment type="caution">
    <text evidence="8">The sequence shown here is derived from an EMBL/GenBank/DDBJ whole genome shotgun (WGS) entry which is preliminary data.</text>
</comment>
<keyword evidence="6" id="KW-0804">Transcription</keyword>
<dbReference type="InterPro" id="IPR036390">
    <property type="entry name" value="WH_DNA-bd_sf"/>
</dbReference>